<keyword evidence="2 7" id="KW-0732">Signal</keyword>
<accession>A0A077FJI0</accession>
<proteinExistence type="predicted"/>
<name>A0A077FJI0_9PSED</name>
<evidence type="ECO:0000313" key="8">
    <source>
        <dbReference type="EMBL" id="AIL64239.1"/>
    </source>
</evidence>
<reference evidence="8" key="1">
    <citation type="submission" date="2014-07" db="EMBL/GenBank/DDBJ databases">
        <authorList>
            <person name="Lee K."/>
            <person name="Lim J.Y."/>
            <person name="Hwang I."/>
        </authorList>
    </citation>
    <scope>NUCLEOTIDE SEQUENCE [LARGE SCALE GENOMIC DNA]</scope>
    <source>
        <strain evidence="8">KL28</strain>
    </source>
</reference>
<protein>
    <submittedName>
        <fullName evidence="8">Lipoprotein Lppl</fullName>
    </submittedName>
</protein>
<evidence type="ECO:0000313" key="9">
    <source>
        <dbReference type="EMBL" id="QGW79872.1"/>
    </source>
</evidence>
<dbReference type="EMBL" id="CP046621">
    <property type="protein sequence ID" value="QGW79872.1"/>
    <property type="molecule type" value="Genomic_DNA"/>
</dbReference>
<dbReference type="PROSITE" id="PS51257">
    <property type="entry name" value="PROKAR_LIPOPROTEIN"/>
    <property type="match status" value="1"/>
</dbReference>
<dbReference type="HOGENOM" id="CLU_200497_1_0_6"/>
<dbReference type="AlphaFoldDB" id="A0A077FJI0"/>
<dbReference type="InterPro" id="IPR032831">
    <property type="entry name" value="LptM_cons"/>
</dbReference>
<feature type="chain" id="PRO_5036289745" evidence="7">
    <location>
        <begin position="21"/>
        <end position="45"/>
    </location>
</feature>
<dbReference type="NCBIfam" id="NF047847">
    <property type="entry name" value="SS_mature_LptM"/>
    <property type="match status" value="1"/>
</dbReference>
<evidence type="ECO:0000313" key="11">
    <source>
        <dbReference type="Proteomes" id="UP000426235"/>
    </source>
</evidence>
<evidence type="ECO:0000313" key="10">
    <source>
        <dbReference type="Proteomes" id="UP000028931"/>
    </source>
</evidence>
<evidence type="ECO:0000256" key="5">
    <source>
        <dbReference type="ARBA" id="ARBA00023237"/>
    </source>
</evidence>
<reference evidence="9" key="2">
    <citation type="submission" date="2019-12" db="EMBL/GenBank/DDBJ databases">
        <title>Hybrid Genome Assemblies of two High G+C Isolates from Undergraduate Microbiology Courses.</title>
        <authorList>
            <person name="Ne Ville C.J."/>
            <person name="Enright D."/>
            <person name="Hernandez I."/>
            <person name="Dodsworth J."/>
            <person name="Orwin P.M."/>
        </authorList>
    </citation>
    <scope>NUCLEOTIDE SEQUENCE [LARGE SCALE GENOMIC DNA]</scope>
    <source>
        <strain evidence="9">Neo</strain>
    </source>
</reference>
<keyword evidence="3" id="KW-0472">Membrane</keyword>
<dbReference type="KEGG" id="palk:PSAKL28_50990"/>
<sequence>MKRLISTLAALVAVACLVSACGQKGPLYLPEDGKDGQKSQSHKHQ</sequence>
<evidence type="ECO:0000256" key="7">
    <source>
        <dbReference type="SAM" id="SignalP"/>
    </source>
</evidence>
<keyword evidence="5" id="KW-0998">Cell outer membrane</keyword>
<comment type="subcellular location">
    <subcellularLocation>
        <location evidence="1">Cell outer membrane</location>
        <topology evidence="1">Lipid-anchor</topology>
    </subcellularLocation>
</comment>
<keyword evidence="4" id="KW-0564">Palmitate</keyword>
<evidence type="ECO:0000256" key="4">
    <source>
        <dbReference type="ARBA" id="ARBA00023139"/>
    </source>
</evidence>
<keyword evidence="11" id="KW-1185">Reference proteome</keyword>
<dbReference type="Proteomes" id="UP000028931">
    <property type="component" value="Chromosome"/>
</dbReference>
<dbReference type="GO" id="GO:0009279">
    <property type="term" value="C:cell outer membrane"/>
    <property type="evidence" value="ECO:0007669"/>
    <property type="project" value="UniProtKB-SubCell"/>
</dbReference>
<evidence type="ECO:0000256" key="1">
    <source>
        <dbReference type="ARBA" id="ARBA00004459"/>
    </source>
</evidence>
<evidence type="ECO:0000256" key="3">
    <source>
        <dbReference type="ARBA" id="ARBA00023136"/>
    </source>
</evidence>
<gene>
    <name evidence="9" type="ORF">GPJ81_25230</name>
    <name evidence="8" type="ORF">PSAKL28_50990</name>
</gene>
<evidence type="ECO:0000256" key="6">
    <source>
        <dbReference type="ARBA" id="ARBA00023288"/>
    </source>
</evidence>
<organism evidence="8 10">
    <name type="scientific">Pseudomonas alkylphenolica</name>
    <dbReference type="NCBI Taxonomy" id="237609"/>
    <lineage>
        <taxon>Bacteria</taxon>
        <taxon>Pseudomonadati</taxon>
        <taxon>Pseudomonadota</taxon>
        <taxon>Gammaproteobacteria</taxon>
        <taxon>Pseudomonadales</taxon>
        <taxon>Pseudomonadaceae</taxon>
        <taxon>Pseudomonas</taxon>
    </lineage>
</organism>
<dbReference type="RefSeq" id="WP_038615799.1">
    <property type="nucleotide sequence ID" value="NZ_CP009048.1"/>
</dbReference>
<dbReference type="EMBL" id="CP009048">
    <property type="protein sequence ID" value="AIL64239.1"/>
    <property type="molecule type" value="Genomic_DNA"/>
</dbReference>
<dbReference type="Pfam" id="PF13627">
    <property type="entry name" value="LptM_cons"/>
    <property type="match status" value="1"/>
</dbReference>
<evidence type="ECO:0000256" key="2">
    <source>
        <dbReference type="ARBA" id="ARBA00022729"/>
    </source>
</evidence>
<feature type="signal peptide" evidence="7">
    <location>
        <begin position="1"/>
        <end position="20"/>
    </location>
</feature>
<dbReference type="Proteomes" id="UP000426235">
    <property type="component" value="Chromosome"/>
</dbReference>
<keyword evidence="6 8" id="KW-0449">Lipoprotein</keyword>